<proteinExistence type="predicted"/>
<protein>
    <submittedName>
        <fullName evidence="1">Uncharacterized protein</fullName>
    </submittedName>
</protein>
<dbReference type="Proteomes" id="UP000674416">
    <property type="component" value="Unassembled WGS sequence"/>
</dbReference>
<dbReference type="EMBL" id="JAFDST010000005">
    <property type="protein sequence ID" value="MBP1083236.1"/>
    <property type="molecule type" value="Genomic_DNA"/>
</dbReference>
<evidence type="ECO:0000313" key="1">
    <source>
        <dbReference type="EMBL" id="MBP1083236.1"/>
    </source>
</evidence>
<gene>
    <name evidence="1" type="ORF">JOC74_003750</name>
</gene>
<name>A0ABS4D0T0_9BACI</name>
<evidence type="ECO:0000313" key="2">
    <source>
        <dbReference type="Proteomes" id="UP000674416"/>
    </source>
</evidence>
<sequence length="31" mass="3362">MKFNKASAVLLTIMCALVIPLEPLEQENGTS</sequence>
<keyword evidence="2" id="KW-1185">Reference proteome</keyword>
<reference evidence="1 2" key="1">
    <citation type="submission" date="2021-01" db="EMBL/GenBank/DDBJ databases">
        <title>Genomic Encyclopedia of Type Strains, Phase IV (KMG-IV): sequencing the most valuable type-strain genomes for metagenomic binning, comparative biology and taxonomic classification.</title>
        <authorList>
            <person name="Goeker M."/>
        </authorList>
    </citation>
    <scope>NUCLEOTIDE SEQUENCE [LARGE SCALE GENOMIC DNA]</scope>
    <source>
        <strain evidence="1 2">DSM 103394</strain>
    </source>
</reference>
<organism evidence="1 2">
    <name type="scientific">Bacillus capparidis</name>
    <dbReference type="NCBI Taxonomy" id="1840411"/>
    <lineage>
        <taxon>Bacteria</taxon>
        <taxon>Bacillati</taxon>
        <taxon>Bacillota</taxon>
        <taxon>Bacilli</taxon>
        <taxon>Bacillales</taxon>
        <taxon>Bacillaceae</taxon>
        <taxon>Bacillus</taxon>
    </lineage>
</organism>
<accession>A0ABS4D0T0</accession>
<comment type="caution">
    <text evidence="1">The sequence shown here is derived from an EMBL/GenBank/DDBJ whole genome shotgun (WGS) entry which is preliminary data.</text>
</comment>